<evidence type="ECO:0000256" key="4">
    <source>
        <dbReference type="ARBA" id="ARBA00023163"/>
    </source>
</evidence>
<dbReference type="EMBL" id="FOGJ01000013">
    <property type="protein sequence ID" value="SER90193.1"/>
    <property type="molecule type" value="Genomic_DNA"/>
</dbReference>
<accession>A0A1H9T0N6</accession>
<dbReference type="Proteomes" id="UP000182584">
    <property type="component" value="Unassembled WGS sequence"/>
</dbReference>
<reference evidence="6 7" key="1">
    <citation type="submission" date="2016-10" db="EMBL/GenBank/DDBJ databases">
        <authorList>
            <person name="de Groot N.N."/>
        </authorList>
    </citation>
    <scope>NUCLEOTIDE SEQUENCE [LARGE SCALE GENOMIC DNA]</scope>
    <source>
        <strain evidence="6 7">AR40</strain>
    </source>
</reference>
<dbReference type="PANTHER" id="PTHR43133:SF8">
    <property type="entry name" value="RNA POLYMERASE SIGMA FACTOR HI_1459-RELATED"/>
    <property type="match status" value="1"/>
</dbReference>
<gene>
    <name evidence="6" type="ORF">SAMN04487884_11368</name>
</gene>
<dbReference type="InterPro" id="IPR013324">
    <property type="entry name" value="RNA_pol_sigma_r3/r4-like"/>
</dbReference>
<dbReference type="RefSeq" id="WP_074756383.1">
    <property type="nucleotide sequence ID" value="NZ_FOGJ01000013.1"/>
</dbReference>
<dbReference type="GO" id="GO:0003677">
    <property type="term" value="F:DNA binding"/>
    <property type="evidence" value="ECO:0007669"/>
    <property type="project" value="UniProtKB-KW"/>
</dbReference>
<evidence type="ECO:0000259" key="5">
    <source>
        <dbReference type="Pfam" id="PF08281"/>
    </source>
</evidence>
<dbReference type="AlphaFoldDB" id="A0A1H9T0N6"/>
<dbReference type="InterPro" id="IPR039425">
    <property type="entry name" value="RNA_pol_sigma-70-like"/>
</dbReference>
<keyword evidence="1" id="KW-0805">Transcription regulation</keyword>
<organism evidence="6 7">
    <name type="scientific">Butyrivibrio fibrisolvens</name>
    <dbReference type="NCBI Taxonomy" id="831"/>
    <lineage>
        <taxon>Bacteria</taxon>
        <taxon>Bacillati</taxon>
        <taxon>Bacillota</taxon>
        <taxon>Clostridia</taxon>
        <taxon>Lachnospirales</taxon>
        <taxon>Lachnospiraceae</taxon>
        <taxon>Butyrivibrio</taxon>
    </lineage>
</organism>
<dbReference type="SUPFAM" id="SSF88659">
    <property type="entry name" value="Sigma3 and sigma4 domains of RNA polymerase sigma factors"/>
    <property type="match status" value="1"/>
</dbReference>
<dbReference type="NCBIfam" id="TIGR02937">
    <property type="entry name" value="sigma70-ECF"/>
    <property type="match status" value="1"/>
</dbReference>
<evidence type="ECO:0000256" key="3">
    <source>
        <dbReference type="ARBA" id="ARBA00023125"/>
    </source>
</evidence>
<evidence type="ECO:0000313" key="7">
    <source>
        <dbReference type="Proteomes" id="UP000182584"/>
    </source>
</evidence>
<dbReference type="GO" id="GO:0006352">
    <property type="term" value="P:DNA-templated transcription initiation"/>
    <property type="evidence" value="ECO:0007669"/>
    <property type="project" value="InterPro"/>
</dbReference>
<name>A0A1H9T0N6_BUTFI</name>
<dbReference type="InterPro" id="IPR013249">
    <property type="entry name" value="RNA_pol_sigma70_r4_t2"/>
</dbReference>
<proteinExistence type="predicted"/>
<evidence type="ECO:0000256" key="1">
    <source>
        <dbReference type="ARBA" id="ARBA00023015"/>
    </source>
</evidence>
<dbReference type="InterPro" id="IPR036388">
    <property type="entry name" value="WH-like_DNA-bd_sf"/>
</dbReference>
<dbReference type="PANTHER" id="PTHR43133">
    <property type="entry name" value="RNA POLYMERASE ECF-TYPE SIGMA FACTO"/>
    <property type="match status" value="1"/>
</dbReference>
<dbReference type="InterPro" id="IPR014284">
    <property type="entry name" value="RNA_pol_sigma-70_dom"/>
</dbReference>
<dbReference type="Pfam" id="PF08281">
    <property type="entry name" value="Sigma70_r4_2"/>
    <property type="match status" value="1"/>
</dbReference>
<protein>
    <submittedName>
        <fullName evidence="6">RNA polymerase sigma factor, sigma-70 family</fullName>
    </submittedName>
</protein>
<sequence length="541" mass="62291">MIKEKADKLIIEYSPKIYGFAVKKAFSLEESEELAAEMVKEVYLSLLEANEVFNVEGYVWRICEHTYAKYVNSTKKHQGISLDGMEIPYYDNYNLGEKDEDLKKLRQEIGFLSEKRRQIIYSFYYEGKSIQKIATEEDLSEGTIKWHLNKARNDLKENFSMERKVGSLGISPIEAICFDHNGQPGSKGGPEVYLDDKINLNIVYSVYDSPKTKEGIAEEMGMTPVYLEDRIAFLAKNGFLVETSGKRYTTYVKFTPRERSLEQEEEILKSKIKVADSILKSYVPKVKEAIKKITDIYIPSGNPELFEATAIFYAIVNKFDLPIVKNVSPYLIRTLDGGEYYVTVNLKSEIIDPGFKPILEESTRDYTACGSMTRNSWKYSTVKAWSCDSRFSTRKGMWQNNLNTDYDAIYEVICGDIEDNKANEEKFKRLRERGFITDDGRLNVLVVKKSMEEFDALIPSPEKEQLDEFAKIAIEQAVMLAKNYPPQMQDFIVFEFVKWYVDNTIAMIVLDKLYDSGEYKPLTQTEKATANLLVFSDKLPQ</sequence>
<keyword evidence="3" id="KW-0238">DNA-binding</keyword>
<dbReference type="GO" id="GO:0016987">
    <property type="term" value="F:sigma factor activity"/>
    <property type="evidence" value="ECO:0007669"/>
    <property type="project" value="UniProtKB-KW"/>
</dbReference>
<feature type="domain" description="RNA polymerase sigma factor 70 region 4 type 2" evidence="5">
    <location>
        <begin position="104"/>
        <end position="155"/>
    </location>
</feature>
<dbReference type="Gene3D" id="1.10.10.10">
    <property type="entry name" value="Winged helix-like DNA-binding domain superfamily/Winged helix DNA-binding domain"/>
    <property type="match status" value="1"/>
</dbReference>
<evidence type="ECO:0000256" key="2">
    <source>
        <dbReference type="ARBA" id="ARBA00023082"/>
    </source>
</evidence>
<keyword evidence="4" id="KW-0804">Transcription</keyword>
<keyword evidence="2" id="KW-0731">Sigma factor</keyword>
<evidence type="ECO:0000313" key="6">
    <source>
        <dbReference type="EMBL" id="SER90193.1"/>
    </source>
</evidence>